<sequence>MAVKNLQDLQTYDEEKMAKQIIFNEPKSKAIAFNFLPGQAMPQHGHPHKNAFVFVIEGEGICSLDHIDSAIQQGDAIHCNPQQKISIKNTGAASMTVYVVLSEE</sequence>
<organism evidence="3 4">
    <name type="scientific">Planococcus koreensis</name>
    <dbReference type="NCBI Taxonomy" id="112331"/>
    <lineage>
        <taxon>Bacteria</taxon>
        <taxon>Bacillati</taxon>
        <taxon>Bacillota</taxon>
        <taxon>Bacilli</taxon>
        <taxon>Bacillales</taxon>
        <taxon>Caryophanaceae</taxon>
        <taxon>Planococcus</taxon>
    </lineage>
</organism>
<keyword evidence="1" id="KW-0479">Metal-binding</keyword>
<keyword evidence="3" id="KW-0560">Oxidoreductase</keyword>
<evidence type="ECO:0000313" key="3">
    <source>
        <dbReference type="EMBL" id="MBB5181592.1"/>
    </source>
</evidence>
<accession>A0A7W8CWM5</accession>
<dbReference type="SUPFAM" id="SSF51182">
    <property type="entry name" value="RmlC-like cupins"/>
    <property type="match status" value="1"/>
</dbReference>
<dbReference type="Pfam" id="PF07883">
    <property type="entry name" value="Cupin_2"/>
    <property type="match status" value="1"/>
</dbReference>
<protein>
    <submittedName>
        <fullName evidence="3">Quercetin dioxygenase-like cupin family protein</fullName>
    </submittedName>
</protein>
<dbReference type="GO" id="GO:0051213">
    <property type="term" value="F:dioxygenase activity"/>
    <property type="evidence" value="ECO:0007669"/>
    <property type="project" value="UniProtKB-KW"/>
</dbReference>
<keyword evidence="4" id="KW-1185">Reference proteome</keyword>
<dbReference type="AlphaFoldDB" id="A0A7W8CWM5"/>
<dbReference type="PANTHER" id="PTHR35848">
    <property type="entry name" value="OXALATE-BINDING PROTEIN"/>
    <property type="match status" value="1"/>
</dbReference>
<proteinExistence type="predicted"/>
<dbReference type="GO" id="GO:0046872">
    <property type="term" value="F:metal ion binding"/>
    <property type="evidence" value="ECO:0007669"/>
    <property type="project" value="UniProtKB-KW"/>
</dbReference>
<feature type="domain" description="Cupin type-2" evidence="2">
    <location>
        <begin position="34"/>
        <end position="100"/>
    </location>
</feature>
<dbReference type="InterPro" id="IPR011051">
    <property type="entry name" value="RmlC_Cupin_sf"/>
</dbReference>
<evidence type="ECO:0000259" key="2">
    <source>
        <dbReference type="Pfam" id="PF07883"/>
    </source>
</evidence>
<dbReference type="Gene3D" id="2.60.120.10">
    <property type="entry name" value="Jelly Rolls"/>
    <property type="match status" value="1"/>
</dbReference>
<dbReference type="InterPro" id="IPR051610">
    <property type="entry name" value="GPI/OXD"/>
</dbReference>
<dbReference type="InterPro" id="IPR013096">
    <property type="entry name" value="Cupin_2"/>
</dbReference>
<keyword evidence="3" id="KW-0223">Dioxygenase</keyword>
<gene>
    <name evidence="3" type="ORF">HNQ44_003057</name>
</gene>
<name>A0A7W8CWM5_9BACL</name>
<dbReference type="EMBL" id="JACHHE010000010">
    <property type="protein sequence ID" value="MBB5181592.1"/>
    <property type="molecule type" value="Genomic_DNA"/>
</dbReference>
<dbReference type="Proteomes" id="UP000525923">
    <property type="component" value="Unassembled WGS sequence"/>
</dbReference>
<dbReference type="PANTHER" id="PTHR35848:SF6">
    <property type="entry name" value="CUPIN TYPE-2 DOMAIN-CONTAINING PROTEIN"/>
    <property type="match status" value="1"/>
</dbReference>
<dbReference type="OrthoDB" id="9793254at2"/>
<evidence type="ECO:0000256" key="1">
    <source>
        <dbReference type="ARBA" id="ARBA00022723"/>
    </source>
</evidence>
<evidence type="ECO:0000313" key="4">
    <source>
        <dbReference type="Proteomes" id="UP000525923"/>
    </source>
</evidence>
<dbReference type="RefSeq" id="WP_158290624.1">
    <property type="nucleotide sequence ID" value="NZ_JACHHE010000010.1"/>
</dbReference>
<comment type="caution">
    <text evidence="3">The sequence shown here is derived from an EMBL/GenBank/DDBJ whole genome shotgun (WGS) entry which is preliminary data.</text>
</comment>
<reference evidence="3 4" key="1">
    <citation type="submission" date="2020-08" db="EMBL/GenBank/DDBJ databases">
        <title>Genomic Encyclopedia of Type Strains, Phase IV (KMG-IV): sequencing the most valuable type-strain genomes for metagenomic binning, comparative biology and taxonomic classification.</title>
        <authorList>
            <person name="Goeker M."/>
        </authorList>
    </citation>
    <scope>NUCLEOTIDE SEQUENCE [LARGE SCALE GENOMIC DNA]</scope>
    <source>
        <strain evidence="3 4">DSM 15895</strain>
    </source>
</reference>
<dbReference type="InterPro" id="IPR014710">
    <property type="entry name" value="RmlC-like_jellyroll"/>
</dbReference>